<evidence type="ECO:0000256" key="6">
    <source>
        <dbReference type="ARBA" id="ARBA00023136"/>
    </source>
</evidence>
<comment type="similarity">
    <text evidence="2 9">Belongs to the G-protein coupled receptor 1 family.</text>
</comment>
<evidence type="ECO:0000313" key="12">
    <source>
        <dbReference type="EMBL" id="ELT88345.1"/>
    </source>
</evidence>
<dbReference type="GO" id="GO:0004983">
    <property type="term" value="F:neuropeptide Y receptor activity"/>
    <property type="evidence" value="ECO:0007669"/>
    <property type="project" value="InterPro"/>
</dbReference>
<protein>
    <recommendedName>
        <fullName evidence="11">G-protein coupled receptors family 1 profile domain-containing protein</fullName>
    </recommendedName>
</protein>
<keyword evidence="6 10" id="KW-0472">Membrane</keyword>
<dbReference type="Proteomes" id="UP000014760">
    <property type="component" value="Unassembled WGS sequence"/>
</dbReference>
<dbReference type="PRINTS" id="PR01012">
    <property type="entry name" value="NRPEPTIDEYR"/>
</dbReference>
<evidence type="ECO:0000256" key="1">
    <source>
        <dbReference type="ARBA" id="ARBA00004141"/>
    </source>
</evidence>
<dbReference type="HOGENOM" id="CLU_009579_6_3_1"/>
<organism evidence="12">
    <name type="scientific">Capitella teleta</name>
    <name type="common">Polychaete worm</name>
    <dbReference type="NCBI Taxonomy" id="283909"/>
    <lineage>
        <taxon>Eukaryota</taxon>
        <taxon>Metazoa</taxon>
        <taxon>Spiralia</taxon>
        <taxon>Lophotrochozoa</taxon>
        <taxon>Annelida</taxon>
        <taxon>Polychaeta</taxon>
        <taxon>Sedentaria</taxon>
        <taxon>Scolecida</taxon>
        <taxon>Capitellidae</taxon>
        <taxon>Capitella</taxon>
    </lineage>
</organism>
<keyword evidence="4 10" id="KW-1133">Transmembrane helix</keyword>
<evidence type="ECO:0000256" key="7">
    <source>
        <dbReference type="ARBA" id="ARBA00023170"/>
    </source>
</evidence>
<gene>
    <name evidence="12" type="ORF">CAPTEDRAFT_89755</name>
</gene>
<feature type="transmembrane region" description="Helical" evidence="10">
    <location>
        <begin position="275"/>
        <end position="295"/>
    </location>
</feature>
<accession>R7TAC8</accession>
<evidence type="ECO:0000256" key="10">
    <source>
        <dbReference type="SAM" id="Phobius"/>
    </source>
</evidence>
<dbReference type="InterPro" id="IPR000611">
    <property type="entry name" value="NPY_rcpt"/>
</dbReference>
<evidence type="ECO:0000256" key="5">
    <source>
        <dbReference type="ARBA" id="ARBA00023040"/>
    </source>
</evidence>
<feature type="transmembrane region" description="Helical" evidence="10">
    <location>
        <begin position="134"/>
        <end position="156"/>
    </location>
</feature>
<feature type="transmembrane region" description="Helical" evidence="10">
    <location>
        <begin position="315"/>
        <end position="337"/>
    </location>
</feature>
<evidence type="ECO:0000256" key="8">
    <source>
        <dbReference type="ARBA" id="ARBA00023224"/>
    </source>
</evidence>
<dbReference type="Gene3D" id="1.20.1070.10">
    <property type="entry name" value="Rhodopsin 7-helix transmembrane proteins"/>
    <property type="match status" value="1"/>
</dbReference>
<dbReference type="SUPFAM" id="SSF81321">
    <property type="entry name" value="Family A G protein-coupled receptor-like"/>
    <property type="match status" value="1"/>
</dbReference>
<feature type="transmembrane region" description="Helical" evidence="10">
    <location>
        <begin position="186"/>
        <end position="207"/>
    </location>
</feature>
<reference evidence="12 14" key="2">
    <citation type="journal article" date="2013" name="Nature">
        <title>Insights into bilaterian evolution from three spiralian genomes.</title>
        <authorList>
            <person name="Simakov O."/>
            <person name="Marletaz F."/>
            <person name="Cho S.J."/>
            <person name="Edsinger-Gonzales E."/>
            <person name="Havlak P."/>
            <person name="Hellsten U."/>
            <person name="Kuo D.H."/>
            <person name="Larsson T."/>
            <person name="Lv J."/>
            <person name="Arendt D."/>
            <person name="Savage R."/>
            <person name="Osoegawa K."/>
            <person name="de Jong P."/>
            <person name="Grimwood J."/>
            <person name="Chapman J.A."/>
            <person name="Shapiro H."/>
            <person name="Aerts A."/>
            <person name="Otillar R.P."/>
            <person name="Terry A.Y."/>
            <person name="Boore J.L."/>
            <person name="Grigoriev I.V."/>
            <person name="Lindberg D.R."/>
            <person name="Seaver E.C."/>
            <person name="Weisblat D.A."/>
            <person name="Putnam N.H."/>
            <person name="Rokhsar D.S."/>
        </authorList>
    </citation>
    <scope>NUCLEOTIDE SEQUENCE</scope>
    <source>
        <strain evidence="12 14">I ESC-2004</strain>
    </source>
</reference>
<reference evidence="13" key="3">
    <citation type="submission" date="2015-06" db="UniProtKB">
        <authorList>
            <consortium name="EnsemblMetazoa"/>
        </authorList>
    </citation>
    <scope>IDENTIFICATION</scope>
</reference>
<feature type="transmembrane region" description="Helical" evidence="10">
    <location>
        <begin position="57"/>
        <end position="79"/>
    </location>
</feature>
<feature type="domain" description="G-protein coupled receptors family 1 profile" evidence="11">
    <location>
        <begin position="36"/>
        <end position="334"/>
    </location>
</feature>
<sequence>MDNFDDEPYKSLFDNPYAKGVFIFLYAVVFLLAFIGNILVITVVLKHRRMRTITNFFLANLAVADLAVGIFCVLPNLSLNLSPTWILGKAMCKLYFFVQTMSYTASIIILTVISIERYVAIIFPLRAKQLTTMCLLRVTVLLIWLISAASGIPYLIVYDLVEIPRAAASPVHFCIPRHPKFFNMKAFLPINFVLWYCMPLILMTVMYTKISIVLWKTSSQAVQAQKAASHKPSSSASSGDYSTAKKLAIGCRAKSRLVVHKERKHESALLARRRVIRLLIAVIVSFTLCVLPYHLRMLWMTYWEEIDLNFWQQLLQPLTFVIFYLNCGLNPLLYAFLSERFRASLIEIVTCKDYRRQRQNSFSLKTMNSTV</sequence>
<keyword evidence="5 9" id="KW-0297">G-protein coupled receptor</keyword>
<dbReference type="EMBL" id="AMQN01003471">
    <property type="status" value="NOT_ANNOTATED_CDS"/>
    <property type="molecule type" value="Genomic_DNA"/>
</dbReference>
<dbReference type="STRING" id="283909.R7TAC8"/>
<evidence type="ECO:0000256" key="4">
    <source>
        <dbReference type="ARBA" id="ARBA00022989"/>
    </source>
</evidence>
<dbReference type="PROSITE" id="PS00237">
    <property type="entry name" value="G_PROTEIN_RECEP_F1_1"/>
    <property type="match status" value="1"/>
</dbReference>
<dbReference type="EMBL" id="KB311873">
    <property type="protein sequence ID" value="ELT88345.1"/>
    <property type="molecule type" value="Genomic_DNA"/>
</dbReference>
<dbReference type="Pfam" id="PF00001">
    <property type="entry name" value="7tm_1"/>
    <property type="match status" value="1"/>
</dbReference>
<keyword evidence="7 9" id="KW-0675">Receptor</keyword>
<evidence type="ECO:0000259" key="11">
    <source>
        <dbReference type="PROSITE" id="PS50262"/>
    </source>
</evidence>
<evidence type="ECO:0000313" key="14">
    <source>
        <dbReference type="Proteomes" id="UP000014760"/>
    </source>
</evidence>
<evidence type="ECO:0000256" key="9">
    <source>
        <dbReference type="RuleBase" id="RU000688"/>
    </source>
</evidence>
<reference evidence="14" key="1">
    <citation type="submission" date="2012-12" db="EMBL/GenBank/DDBJ databases">
        <authorList>
            <person name="Hellsten U."/>
            <person name="Grimwood J."/>
            <person name="Chapman J.A."/>
            <person name="Shapiro H."/>
            <person name="Aerts A."/>
            <person name="Otillar R.P."/>
            <person name="Terry A.Y."/>
            <person name="Boore J.L."/>
            <person name="Simakov O."/>
            <person name="Marletaz F."/>
            <person name="Cho S.-J."/>
            <person name="Edsinger-Gonzales E."/>
            <person name="Havlak P."/>
            <person name="Kuo D.-H."/>
            <person name="Larsson T."/>
            <person name="Lv J."/>
            <person name="Arendt D."/>
            <person name="Savage R."/>
            <person name="Osoegawa K."/>
            <person name="de Jong P."/>
            <person name="Lindberg D.R."/>
            <person name="Seaver E.C."/>
            <person name="Weisblat D.A."/>
            <person name="Putnam N.H."/>
            <person name="Grigoriev I.V."/>
            <person name="Rokhsar D.S."/>
        </authorList>
    </citation>
    <scope>NUCLEOTIDE SEQUENCE</scope>
    <source>
        <strain evidence="14">I ESC-2004</strain>
    </source>
</reference>
<dbReference type="PANTHER" id="PTHR24243:SF224">
    <property type="entry name" value="G-PROTEIN COUPLED RECEPTOR 19-RELATED"/>
    <property type="match status" value="1"/>
</dbReference>
<dbReference type="InterPro" id="IPR017452">
    <property type="entry name" value="GPCR_Rhodpsn_7TM"/>
</dbReference>
<feature type="transmembrane region" description="Helical" evidence="10">
    <location>
        <begin position="94"/>
        <end position="113"/>
    </location>
</feature>
<evidence type="ECO:0000256" key="3">
    <source>
        <dbReference type="ARBA" id="ARBA00022692"/>
    </source>
</evidence>
<dbReference type="PROSITE" id="PS50262">
    <property type="entry name" value="G_PROTEIN_RECEP_F1_2"/>
    <property type="match status" value="1"/>
</dbReference>
<dbReference type="InterPro" id="IPR000276">
    <property type="entry name" value="GPCR_Rhodpsn"/>
</dbReference>
<evidence type="ECO:0000256" key="2">
    <source>
        <dbReference type="ARBA" id="ARBA00010663"/>
    </source>
</evidence>
<feature type="transmembrane region" description="Helical" evidence="10">
    <location>
        <begin position="20"/>
        <end position="45"/>
    </location>
</feature>
<dbReference type="PRINTS" id="PR00237">
    <property type="entry name" value="GPCRRHODOPSN"/>
</dbReference>
<keyword evidence="14" id="KW-1185">Reference proteome</keyword>
<name>R7TAC8_CAPTE</name>
<keyword evidence="8 9" id="KW-0807">Transducer</keyword>
<dbReference type="PANTHER" id="PTHR24243">
    <property type="entry name" value="G-PROTEIN COUPLED RECEPTOR"/>
    <property type="match status" value="1"/>
</dbReference>
<keyword evidence="3 9" id="KW-0812">Transmembrane</keyword>
<dbReference type="EnsemblMetazoa" id="CapteT89755">
    <property type="protein sequence ID" value="CapteP89755"/>
    <property type="gene ID" value="CapteG89755"/>
</dbReference>
<dbReference type="EMBL" id="AMQN01003470">
    <property type="status" value="NOT_ANNOTATED_CDS"/>
    <property type="molecule type" value="Genomic_DNA"/>
</dbReference>
<dbReference type="OrthoDB" id="5964776at2759"/>
<dbReference type="AlphaFoldDB" id="R7TAC8"/>
<dbReference type="OMA" id="KLEYAQT"/>
<dbReference type="GO" id="GO:0005886">
    <property type="term" value="C:plasma membrane"/>
    <property type="evidence" value="ECO:0007669"/>
    <property type="project" value="TreeGrafter"/>
</dbReference>
<dbReference type="FunCoup" id="R7TAC8">
    <property type="interactions" value="82"/>
</dbReference>
<evidence type="ECO:0000313" key="13">
    <source>
        <dbReference type="EnsemblMetazoa" id="CapteP89755"/>
    </source>
</evidence>
<proteinExistence type="inferred from homology"/>
<comment type="subcellular location">
    <subcellularLocation>
        <location evidence="1">Membrane</location>
        <topology evidence="1">Multi-pass membrane protein</topology>
    </subcellularLocation>
</comment>